<evidence type="ECO:0000313" key="4">
    <source>
        <dbReference type="Proteomes" id="UP000702544"/>
    </source>
</evidence>
<dbReference type="InterPro" id="IPR011051">
    <property type="entry name" value="RmlC_Cupin_sf"/>
</dbReference>
<keyword evidence="1" id="KW-0479">Metal-binding</keyword>
<protein>
    <submittedName>
        <fullName evidence="3">Cupin domain-containing protein</fullName>
    </submittedName>
</protein>
<proteinExistence type="predicted"/>
<dbReference type="GO" id="GO:0046872">
    <property type="term" value="F:metal ion binding"/>
    <property type="evidence" value="ECO:0007669"/>
    <property type="project" value="UniProtKB-KW"/>
</dbReference>
<dbReference type="Proteomes" id="UP000702544">
    <property type="component" value="Unassembled WGS sequence"/>
</dbReference>
<reference evidence="3 4" key="1">
    <citation type="submission" date="2020-01" db="EMBL/GenBank/DDBJ databases">
        <title>Genomes assembled from Gulf of Kutch pelagic sediment metagenomes.</title>
        <authorList>
            <person name="Chandrashekar M."/>
            <person name="Mahajan M.S."/>
            <person name="Dave K.J."/>
            <person name="Vatsa P."/>
            <person name="Nathani N.M."/>
        </authorList>
    </citation>
    <scope>NUCLEOTIDE SEQUENCE [LARGE SCALE GENOMIC DNA]</scope>
    <source>
        <strain evidence="3">KS3-K002</strain>
    </source>
</reference>
<dbReference type="InterPro" id="IPR051610">
    <property type="entry name" value="GPI/OXD"/>
</dbReference>
<dbReference type="Gene3D" id="2.60.120.10">
    <property type="entry name" value="Jelly Rolls"/>
    <property type="match status" value="1"/>
</dbReference>
<dbReference type="SUPFAM" id="SSF51182">
    <property type="entry name" value="RmlC-like cupins"/>
    <property type="match status" value="1"/>
</dbReference>
<gene>
    <name evidence="3" type="ORF">GWO12_09970</name>
</gene>
<evidence type="ECO:0000256" key="1">
    <source>
        <dbReference type="ARBA" id="ARBA00022723"/>
    </source>
</evidence>
<dbReference type="CDD" id="cd02222">
    <property type="entry name" value="cupin_TM1459-like"/>
    <property type="match status" value="1"/>
</dbReference>
<comment type="caution">
    <text evidence="3">The sequence shown here is derived from an EMBL/GenBank/DDBJ whole genome shotgun (WGS) entry which is preliminary data.</text>
</comment>
<sequence>MSGEFFSRVIRFRDYTWKGIRAVSYKPPGESWSGVIRQRLLGPEEALPFHVRYFEIEPGGHTTFEHHDHQHSVIVIRGSGRVRLEDRWEELSFGDVVYVASGAAHQFRAAADEPLGFLCIVDAERDRPVHLEDDSGIAK</sequence>
<organism evidence="3 4">
    <name type="scientific">Candidatus Kutchimonas denitrificans</name>
    <dbReference type="NCBI Taxonomy" id="3056748"/>
    <lineage>
        <taxon>Bacteria</taxon>
        <taxon>Pseudomonadati</taxon>
        <taxon>Gemmatimonadota</taxon>
        <taxon>Gemmatimonadia</taxon>
        <taxon>Candidatus Palauibacterales</taxon>
        <taxon>Candidatus Palauibacteraceae</taxon>
        <taxon>Candidatus Kutchimonas</taxon>
    </lineage>
</organism>
<evidence type="ECO:0000313" key="3">
    <source>
        <dbReference type="EMBL" id="NIR75418.1"/>
    </source>
</evidence>
<dbReference type="PANTHER" id="PTHR35848:SF6">
    <property type="entry name" value="CUPIN TYPE-2 DOMAIN-CONTAINING PROTEIN"/>
    <property type="match status" value="1"/>
</dbReference>
<dbReference type="AlphaFoldDB" id="A0AAE4Z9B4"/>
<dbReference type="PANTHER" id="PTHR35848">
    <property type="entry name" value="OXALATE-BINDING PROTEIN"/>
    <property type="match status" value="1"/>
</dbReference>
<accession>A0AAE4Z9B4</accession>
<dbReference type="EMBL" id="JAACAK010000080">
    <property type="protein sequence ID" value="NIR75418.1"/>
    <property type="molecule type" value="Genomic_DNA"/>
</dbReference>
<feature type="domain" description="Cupin type-2" evidence="2">
    <location>
        <begin position="53"/>
        <end position="121"/>
    </location>
</feature>
<dbReference type="InterPro" id="IPR013096">
    <property type="entry name" value="Cupin_2"/>
</dbReference>
<name>A0AAE4Z9B4_9BACT</name>
<dbReference type="InterPro" id="IPR014710">
    <property type="entry name" value="RmlC-like_jellyroll"/>
</dbReference>
<evidence type="ECO:0000259" key="2">
    <source>
        <dbReference type="Pfam" id="PF07883"/>
    </source>
</evidence>
<dbReference type="Pfam" id="PF07883">
    <property type="entry name" value="Cupin_2"/>
    <property type="match status" value="1"/>
</dbReference>